<accession>A0A918KF51</accession>
<dbReference type="PIRSF" id="PIRSF001227">
    <property type="entry name" value="Pen_acylase"/>
    <property type="match status" value="1"/>
</dbReference>
<dbReference type="GO" id="GO:0016811">
    <property type="term" value="F:hydrolase activity, acting on carbon-nitrogen (but not peptide) bonds, in linear amides"/>
    <property type="evidence" value="ECO:0007669"/>
    <property type="project" value="InterPro"/>
</dbReference>
<organism evidence="7 8">
    <name type="scientific">Litorimonas cladophorae</name>
    <dbReference type="NCBI Taxonomy" id="1220491"/>
    <lineage>
        <taxon>Bacteria</taxon>
        <taxon>Pseudomonadati</taxon>
        <taxon>Pseudomonadota</taxon>
        <taxon>Alphaproteobacteria</taxon>
        <taxon>Maricaulales</taxon>
        <taxon>Robiginitomaculaceae</taxon>
    </lineage>
</organism>
<evidence type="ECO:0000256" key="5">
    <source>
        <dbReference type="PIRSR" id="PIRSR001227-1"/>
    </source>
</evidence>
<dbReference type="Gene3D" id="1.10.1400.10">
    <property type="match status" value="1"/>
</dbReference>
<keyword evidence="6" id="KW-0106">Calcium</keyword>
<dbReference type="RefSeq" id="WP_189581814.1">
    <property type="nucleotide sequence ID" value="NZ_BMYV01000001.1"/>
</dbReference>
<keyword evidence="4" id="KW-0865">Zymogen</keyword>
<sequence length="721" mass="79683">MKKYLYGAAALISVGLIGSAVYLRTPASPAYSASKAQAVAASYDARIIRDKFGVPHIFGQTDADASFGFGYAHAEDDWATIQDVVIAARGMSAQYKGKNVAPQDYLFDLFKVDEVVALNYDDQVSPEVKAVAQAYAAAINLYGTEHPDEVLPGLLPVTEKDVLAGFVWATPFFYRLDGYLEDLFTAEDRPNVSPWGQTSSLDLPDAVRGSNAFAIAPSRSADGHTRLIANSHQPMSGPYAWYEAHLVSEEGLNTLGATFPGSPIMSQGVTPNLGWTHTVNRPDLIDIYALEVNDPKAPTQYKLDGAWVDFERTKSDFRVKLWGPFSLPIKRDILWSEHGPVLPTETGYYAIRFAGLGTLEPGGLGALDQWFAMNKAANMAEWRAALEPRGVLSFNIVYADREGNIGSVYNARMPNRIEGPEWQEILPGDRSELIWDGFRPLSDMPQIWNPDCGWLFSANATPFDLTDEDCDNDKADFSDTFGLEDRVTNRSRRALELFRNDKSISREELLRYRADTRYAPESDLMKLVVELVATPSEDPLVKSAQEVLRNWDGDTVRTSRGAALAVITGTRVLGYEYMEREVDDPMTVLAQSANDLMDKFGRVDPEWGEVNRIIRGDVSVPIDGAPDVLRAIYADRDGVATDGVMNAFAGDTHIIVADWAPDGTALVDSIHNYGSATLDETSPHYNDQVQMFSDGKYKRVAMTLEDVLKEATADYRPQDGR</sequence>
<dbReference type="InterPro" id="IPR023343">
    <property type="entry name" value="Penicillin_amidase_dom1"/>
</dbReference>
<feature type="binding site" evidence="6">
    <location>
        <position position="283"/>
    </location>
    <ligand>
        <name>Ca(2+)</name>
        <dbReference type="ChEBI" id="CHEBI:29108"/>
    </ligand>
</feature>
<dbReference type="InterPro" id="IPR043147">
    <property type="entry name" value="Penicillin_amidase_A-knob"/>
</dbReference>
<keyword evidence="3" id="KW-0378">Hydrolase</keyword>
<evidence type="ECO:0000256" key="1">
    <source>
        <dbReference type="ARBA" id="ARBA00006586"/>
    </source>
</evidence>
<comment type="cofactor">
    <cofactor evidence="6">
        <name>Ca(2+)</name>
        <dbReference type="ChEBI" id="CHEBI:29108"/>
    </cofactor>
    <text evidence="6">Binds 1 Ca(2+) ion per dimer.</text>
</comment>
<dbReference type="EMBL" id="BMYV01000001">
    <property type="protein sequence ID" value="GGX61162.1"/>
    <property type="molecule type" value="Genomic_DNA"/>
</dbReference>
<keyword evidence="2" id="KW-0732">Signal</keyword>
<dbReference type="Gene3D" id="2.30.120.10">
    <property type="match status" value="1"/>
</dbReference>
<dbReference type="AlphaFoldDB" id="A0A918KF51"/>
<evidence type="ECO:0000256" key="3">
    <source>
        <dbReference type="ARBA" id="ARBA00022801"/>
    </source>
</evidence>
<comment type="caution">
    <text evidence="7">The sequence shown here is derived from an EMBL/GenBank/DDBJ whole genome shotgun (WGS) entry which is preliminary data.</text>
</comment>
<proteinExistence type="inferred from homology"/>
<dbReference type="Proteomes" id="UP000600865">
    <property type="component" value="Unassembled WGS sequence"/>
</dbReference>
<evidence type="ECO:0000256" key="6">
    <source>
        <dbReference type="PIRSR" id="PIRSR001227-2"/>
    </source>
</evidence>
<evidence type="ECO:0000313" key="7">
    <source>
        <dbReference type="EMBL" id="GGX61162.1"/>
    </source>
</evidence>
<keyword evidence="6" id="KW-0479">Metal-binding</keyword>
<dbReference type="SUPFAM" id="SSF56235">
    <property type="entry name" value="N-terminal nucleophile aminohydrolases (Ntn hydrolases)"/>
    <property type="match status" value="1"/>
</dbReference>
<evidence type="ECO:0000256" key="2">
    <source>
        <dbReference type="ARBA" id="ARBA00022729"/>
    </source>
</evidence>
<gene>
    <name evidence="7" type="ORF">GCM10011309_08790</name>
</gene>
<feature type="active site" description="Nucleophile" evidence="5">
    <location>
        <position position="210"/>
    </location>
</feature>
<dbReference type="PANTHER" id="PTHR34218">
    <property type="entry name" value="PEPTIDASE S45 PENICILLIN AMIDASE"/>
    <property type="match status" value="1"/>
</dbReference>
<dbReference type="InterPro" id="IPR014395">
    <property type="entry name" value="Pen/GL7ACA/AHL_acylase"/>
</dbReference>
<dbReference type="GO" id="GO:0046872">
    <property type="term" value="F:metal ion binding"/>
    <property type="evidence" value="ECO:0007669"/>
    <property type="project" value="UniProtKB-KW"/>
</dbReference>
<keyword evidence="8" id="KW-1185">Reference proteome</keyword>
<dbReference type="Gene3D" id="3.60.20.10">
    <property type="entry name" value="Glutamine Phosphoribosylpyrophosphate, subunit 1, domain 1"/>
    <property type="match status" value="1"/>
</dbReference>
<name>A0A918KF51_9PROT</name>
<dbReference type="PANTHER" id="PTHR34218:SF3">
    <property type="entry name" value="ACYL-HOMOSERINE LACTONE ACYLASE PVDQ"/>
    <property type="match status" value="1"/>
</dbReference>
<evidence type="ECO:0000313" key="8">
    <source>
        <dbReference type="Proteomes" id="UP000600865"/>
    </source>
</evidence>
<comment type="similarity">
    <text evidence="1">Belongs to the peptidase S45 family.</text>
</comment>
<dbReference type="InterPro" id="IPR043146">
    <property type="entry name" value="Penicillin_amidase_N_B-knob"/>
</dbReference>
<dbReference type="InterPro" id="IPR029055">
    <property type="entry name" value="Ntn_hydrolases_N"/>
</dbReference>
<dbReference type="Gene3D" id="1.10.439.10">
    <property type="entry name" value="Penicillin Amidohydrolase, domain 1"/>
    <property type="match status" value="1"/>
</dbReference>
<protein>
    <submittedName>
        <fullName evidence="7">Penicillin amidase</fullName>
    </submittedName>
</protein>
<dbReference type="InterPro" id="IPR002692">
    <property type="entry name" value="S45"/>
</dbReference>
<feature type="binding site" evidence="6">
    <location>
        <position position="286"/>
    </location>
    <ligand>
        <name>Ca(2+)</name>
        <dbReference type="ChEBI" id="CHEBI:29108"/>
    </ligand>
</feature>
<dbReference type="GO" id="GO:0017000">
    <property type="term" value="P:antibiotic biosynthetic process"/>
    <property type="evidence" value="ECO:0007669"/>
    <property type="project" value="InterPro"/>
</dbReference>
<dbReference type="Pfam" id="PF01804">
    <property type="entry name" value="Penicil_amidase"/>
    <property type="match status" value="1"/>
</dbReference>
<reference evidence="7 8" key="1">
    <citation type="journal article" date="2014" name="Int. J. Syst. Evol. Microbiol.">
        <title>Complete genome sequence of Corynebacterium casei LMG S-19264T (=DSM 44701T), isolated from a smear-ripened cheese.</title>
        <authorList>
            <consortium name="US DOE Joint Genome Institute (JGI-PGF)"/>
            <person name="Walter F."/>
            <person name="Albersmeier A."/>
            <person name="Kalinowski J."/>
            <person name="Ruckert C."/>
        </authorList>
    </citation>
    <scope>NUCLEOTIDE SEQUENCE [LARGE SCALE GENOMIC DNA]</scope>
    <source>
        <strain evidence="7 8">KCTC 23968</strain>
    </source>
</reference>
<evidence type="ECO:0000256" key="4">
    <source>
        <dbReference type="ARBA" id="ARBA00023145"/>
    </source>
</evidence>